<keyword evidence="2" id="KW-0689">Ribosomal protein</keyword>
<keyword evidence="2" id="KW-0687">Ribonucleoprotein</keyword>
<protein>
    <submittedName>
        <fullName evidence="2">30S ribosomal protein S6</fullName>
    </submittedName>
</protein>
<dbReference type="AlphaFoldDB" id="A0A1B7WJA9"/>
<accession>A0A1B7WJA9</accession>
<evidence type="ECO:0000313" key="3">
    <source>
        <dbReference type="Proteomes" id="UP000092093"/>
    </source>
</evidence>
<dbReference type="GO" id="GO:0005840">
    <property type="term" value="C:ribosome"/>
    <property type="evidence" value="ECO:0007669"/>
    <property type="project" value="UniProtKB-KW"/>
</dbReference>
<dbReference type="PATRIC" id="fig|1710896.3.peg.5958"/>
<reference evidence="2 3" key="1">
    <citation type="submission" date="2015-09" db="EMBL/GenBank/DDBJ databases">
        <title>Aphanizomenon flos-aquae WA102.</title>
        <authorList>
            <person name="Driscoll C."/>
        </authorList>
    </citation>
    <scope>NUCLEOTIDE SEQUENCE [LARGE SCALE GENOMIC DNA]</scope>
    <source>
        <strain evidence="2">WA102</strain>
    </source>
</reference>
<feature type="non-terminal residue" evidence="2">
    <location>
        <position position="1"/>
    </location>
</feature>
<feature type="compositionally biased region" description="Basic and acidic residues" evidence="1">
    <location>
        <begin position="15"/>
        <end position="25"/>
    </location>
</feature>
<proteinExistence type="predicted"/>
<name>A0A1B7WJA9_APHFL</name>
<organism evidence="2 3">
    <name type="scientific">Aphanizomenon flos-aquae WA102</name>
    <dbReference type="NCBI Taxonomy" id="1710896"/>
    <lineage>
        <taxon>Bacteria</taxon>
        <taxon>Bacillati</taxon>
        <taxon>Cyanobacteriota</taxon>
        <taxon>Cyanophyceae</taxon>
        <taxon>Nostocales</taxon>
        <taxon>Aphanizomenonaceae</taxon>
        <taxon>Aphanizomenon</taxon>
    </lineage>
</organism>
<sequence length="31" mass="3424">LKKKADAGPSSMMKTVEREEARKSQQAEFAA</sequence>
<dbReference type="Proteomes" id="UP000092093">
    <property type="component" value="Unassembled WGS sequence"/>
</dbReference>
<feature type="region of interest" description="Disordered" evidence="1">
    <location>
        <begin position="1"/>
        <end position="31"/>
    </location>
</feature>
<evidence type="ECO:0000313" key="2">
    <source>
        <dbReference type="EMBL" id="OBQ37070.1"/>
    </source>
</evidence>
<comment type="caution">
    <text evidence="2">The sequence shown here is derived from an EMBL/GenBank/DDBJ whole genome shotgun (WGS) entry which is preliminary data.</text>
</comment>
<evidence type="ECO:0000256" key="1">
    <source>
        <dbReference type="SAM" id="MobiDB-lite"/>
    </source>
</evidence>
<gene>
    <name evidence="2" type="ORF">AN484_25260</name>
</gene>
<dbReference type="EMBL" id="LJOW01000277">
    <property type="protein sequence ID" value="OBQ37070.1"/>
    <property type="molecule type" value="Genomic_DNA"/>
</dbReference>